<dbReference type="RefSeq" id="WP_108981990.1">
    <property type="nucleotide sequence ID" value="NZ_WKPR01000072.1"/>
</dbReference>
<sequence>MFQIFENGKAVAKMQTREELFRYFIRRDLNIYICTTDRIMSYTPSVFQLLAMNPNDQYAPGACYGFLGGCRPTLYPRPIMILEDGRPVDIRPRLPEIRGYLIRWKAQVENLICGPSFSAGYKPRFRHMYRRPKGYKQSQLGLSPADAEEILEVMATIPDKLRKVNPMDDSRCWKQHSRSWKESSKARKSWQKHKKQKAPASQCLRMMGTIWDEPNLEEDGDTVA</sequence>
<gene>
    <name evidence="2" type="ORF">GKE97_26870</name>
</gene>
<comment type="caution">
    <text evidence="2">The sequence shown here is derived from an EMBL/GenBank/DDBJ whole genome shotgun (WGS) entry which is preliminary data.</text>
</comment>
<feature type="compositionally biased region" description="Basic residues" evidence="1">
    <location>
        <begin position="186"/>
        <end position="197"/>
    </location>
</feature>
<organism evidence="2 3">
    <name type="scientific">Flavonifractor plautii</name>
    <name type="common">Fusobacterium plautii</name>
    <dbReference type="NCBI Taxonomy" id="292800"/>
    <lineage>
        <taxon>Bacteria</taxon>
        <taxon>Bacillati</taxon>
        <taxon>Bacillota</taxon>
        <taxon>Clostridia</taxon>
        <taxon>Eubacteriales</taxon>
        <taxon>Oscillospiraceae</taxon>
        <taxon>Flavonifractor</taxon>
    </lineage>
</organism>
<accession>A0A6I2R8J6</accession>
<reference evidence="2 3" key="1">
    <citation type="journal article" date="2019" name="Nat. Med.">
        <title>A library of human gut bacterial isolates paired with longitudinal multiomics data enables mechanistic microbiome research.</title>
        <authorList>
            <person name="Poyet M."/>
            <person name="Groussin M."/>
            <person name="Gibbons S.M."/>
            <person name="Avila-Pacheco J."/>
            <person name="Jiang X."/>
            <person name="Kearney S.M."/>
            <person name="Perrotta A.R."/>
            <person name="Berdy B."/>
            <person name="Zhao S."/>
            <person name="Lieberman T.D."/>
            <person name="Swanson P.K."/>
            <person name="Smith M."/>
            <person name="Roesemann S."/>
            <person name="Alexander J.E."/>
            <person name="Rich S.A."/>
            <person name="Livny J."/>
            <person name="Vlamakis H."/>
            <person name="Clish C."/>
            <person name="Bullock K."/>
            <person name="Deik A."/>
            <person name="Scott J."/>
            <person name="Pierce K.A."/>
            <person name="Xavier R.J."/>
            <person name="Alm E.J."/>
        </authorList>
    </citation>
    <scope>NUCLEOTIDE SEQUENCE [LARGE SCALE GENOMIC DNA]</scope>
    <source>
        <strain evidence="2 3">BIOML-A2</strain>
    </source>
</reference>
<protein>
    <submittedName>
        <fullName evidence="2">Uncharacterized protein</fullName>
    </submittedName>
</protein>
<evidence type="ECO:0000256" key="1">
    <source>
        <dbReference type="SAM" id="MobiDB-lite"/>
    </source>
</evidence>
<dbReference type="EMBL" id="WKPR01000072">
    <property type="protein sequence ID" value="MSB23064.1"/>
    <property type="molecule type" value="Genomic_DNA"/>
</dbReference>
<evidence type="ECO:0000313" key="3">
    <source>
        <dbReference type="Proteomes" id="UP000434475"/>
    </source>
</evidence>
<evidence type="ECO:0000313" key="2">
    <source>
        <dbReference type="EMBL" id="MSB23064.1"/>
    </source>
</evidence>
<dbReference type="Proteomes" id="UP000434475">
    <property type="component" value="Unassembled WGS sequence"/>
</dbReference>
<proteinExistence type="predicted"/>
<name>A0A6I2R8J6_FLAPL</name>
<dbReference type="AlphaFoldDB" id="A0A6I2R8J6"/>
<feature type="region of interest" description="Disordered" evidence="1">
    <location>
        <begin position="174"/>
        <end position="201"/>
    </location>
</feature>